<proteinExistence type="predicted"/>
<dbReference type="AlphaFoldDB" id="A0A812IC42"/>
<protein>
    <recommendedName>
        <fullName evidence="4">Transmembrane protein</fullName>
    </recommendedName>
</protein>
<evidence type="ECO:0000256" key="1">
    <source>
        <dbReference type="SAM" id="Phobius"/>
    </source>
</evidence>
<keyword evidence="3" id="KW-1185">Reference proteome</keyword>
<evidence type="ECO:0008006" key="4">
    <source>
        <dbReference type="Google" id="ProtNLM"/>
    </source>
</evidence>
<sequence length="548" mass="60126">MCEKEGSVCSGGDTFFGKSVTAEDGSLWLWNESKGLFLPLLHPQTKVPMFEKVCWECICDVMVVGRKAPNVSDVSETSIEAGETISALPVSEQPGWLMDADSRLYFAQHNPCTGVFLWKEKPTPCWPDDASLVRQAHEIQQLAGGFSGARFLHEQVTADRWGVTLASLESFFTTVEEKHRSGALQNAGRPYYESKFQSSSIGPNMYQVNEQVIVPATADPLQPFPGVSWALHGSPAGARVTHFVTHAWAEGVFEFRRFLMQAWPLNDVNAAAYICFLSNPQNLDIAAMLASVETSPFHVALQNMPTHGSMIMVATENTPIHTRLWCVFEAHMALCRHIPITLVGCPANLATDSSAVVAQFEAESFDAYLANDAYLEVAGAAGGLRNDALDSCCPALKRRREAALAAEEEKWRKSTPERLHAQLVTVWVTTVTMSVGMVIFVVWCATWSYGYFWTSFMTNGGIAFIFFPILLLCAAGFRTCTVNRQIELLQSAGSGGFIDVQDAQCSSPEDEARIRASIAGQERRINSLLGSLILRQGLGSTTRTATEP</sequence>
<evidence type="ECO:0000313" key="2">
    <source>
        <dbReference type="EMBL" id="CAE7027292.1"/>
    </source>
</evidence>
<keyword evidence="1" id="KW-0472">Membrane</keyword>
<accession>A0A812IC42</accession>
<dbReference type="Proteomes" id="UP000604046">
    <property type="component" value="Unassembled WGS sequence"/>
</dbReference>
<evidence type="ECO:0000313" key="3">
    <source>
        <dbReference type="Proteomes" id="UP000604046"/>
    </source>
</evidence>
<organism evidence="2 3">
    <name type="scientific">Symbiodinium natans</name>
    <dbReference type="NCBI Taxonomy" id="878477"/>
    <lineage>
        <taxon>Eukaryota</taxon>
        <taxon>Sar</taxon>
        <taxon>Alveolata</taxon>
        <taxon>Dinophyceae</taxon>
        <taxon>Suessiales</taxon>
        <taxon>Symbiodiniaceae</taxon>
        <taxon>Symbiodinium</taxon>
    </lineage>
</organism>
<comment type="caution">
    <text evidence="2">The sequence shown here is derived from an EMBL/GenBank/DDBJ whole genome shotgun (WGS) entry which is preliminary data.</text>
</comment>
<name>A0A812IC42_9DINO</name>
<gene>
    <name evidence="2" type="ORF">SNAT2548_LOCUS3340</name>
</gene>
<feature type="transmembrane region" description="Helical" evidence="1">
    <location>
        <begin position="456"/>
        <end position="477"/>
    </location>
</feature>
<reference evidence="2" key="1">
    <citation type="submission" date="2021-02" db="EMBL/GenBank/DDBJ databases">
        <authorList>
            <person name="Dougan E. K."/>
            <person name="Rhodes N."/>
            <person name="Thang M."/>
            <person name="Chan C."/>
        </authorList>
    </citation>
    <scope>NUCLEOTIDE SEQUENCE</scope>
</reference>
<keyword evidence="1" id="KW-0812">Transmembrane</keyword>
<keyword evidence="1" id="KW-1133">Transmembrane helix</keyword>
<feature type="transmembrane region" description="Helical" evidence="1">
    <location>
        <begin position="423"/>
        <end position="450"/>
    </location>
</feature>
<dbReference type="EMBL" id="CAJNDS010000202">
    <property type="protein sequence ID" value="CAE7027292.1"/>
    <property type="molecule type" value="Genomic_DNA"/>
</dbReference>